<keyword evidence="3" id="KW-0862">Zinc</keyword>
<feature type="compositionally biased region" description="Polar residues" evidence="5">
    <location>
        <begin position="807"/>
        <end position="821"/>
    </location>
</feature>
<evidence type="ECO:0000256" key="1">
    <source>
        <dbReference type="ARBA" id="ARBA00022723"/>
    </source>
</evidence>
<feature type="compositionally biased region" description="Low complexity" evidence="5">
    <location>
        <begin position="198"/>
        <end position="217"/>
    </location>
</feature>
<dbReference type="AlphaFoldDB" id="A0A7S1KLW4"/>
<feature type="region of interest" description="Disordered" evidence="5">
    <location>
        <begin position="616"/>
        <end position="835"/>
    </location>
</feature>
<feature type="region of interest" description="Disordered" evidence="5">
    <location>
        <begin position="307"/>
        <end position="337"/>
    </location>
</feature>
<dbReference type="InterPro" id="IPR011011">
    <property type="entry name" value="Znf_FYVE_PHD"/>
</dbReference>
<feature type="compositionally biased region" description="Basic and acidic residues" evidence="5">
    <location>
        <begin position="746"/>
        <end position="771"/>
    </location>
</feature>
<evidence type="ECO:0000259" key="6">
    <source>
        <dbReference type="PROSITE" id="PS50016"/>
    </source>
</evidence>
<keyword evidence="1" id="KW-0479">Metal-binding</keyword>
<evidence type="ECO:0000256" key="2">
    <source>
        <dbReference type="ARBA" id="ARBA00022771"/>
    </source>
</evidence>
<feature type="compositionally biased region" description="Basic residues" evidence="5">
    <location>
        <begin position="167"/>
        <end position="185"/>
    </location>
</feature>
<feature type="compositionally biased region" description="Low complexity" evidence="5">
    <location>
        <begin position="787"/>
        <end position="799"/>
    </location>
</feature>
<dbReference type="PROSITE" id="PS50016">
    <property type="entry name" value="ZF_PHD_2"/>
    <property type="match status" value="1"/>
</dbReference>
<protein>
    <recommendedName>
        <fullName evidence="6">PHD-type domain-containing protein</fullName>
    </recommendedName>
</protein>
<feature type="compositionally biased region" description="Polar residues" evidence="5">
    <location>
        <begin position="420"/>
        <end position="432"/>
    </location>
</feature>
<accession>A0A7S1KLW4</accession>
<feature type="region of interest" description="Disordered" evidence="5">
    <location>
        <begin position="1"/>
        <end position="28"/>
    </location>
</feature>
<dbReference type="InterPro" id="IPR019787">
    <property type="entry name" value="Znf_PHD-finger"/>
</dbReference>
<feature type="domain" description="PHD-type" evidence="6">
    <location>
        <begin position="852"/>
        <end position="909"/>
    </location>
</feature>
<feature type="region of interest" description="Disordered" evidence="5">
    <location>
        <begin position="420"/>
        <end position="440"/>
    </location>
</feature>
<sequence length="1037" mass="116040">MSSPALTQTKPTTTTTKNKHPSIPPKKLSVSKFEIDSLTRSQLQFLAKSHKLPANVSNQRIRKSLLEHGNDDIISDMEKLLRDVPRRRVGGNDPEQAVSVASKRSSAKLYGGRVVPKRNHREKNDALAITPLDKKSIAHDQDKMEMRLEEDANKNGETDTATMAPSKLHKKKTSSVSSRKKRKRNELHMSPEESEFAAGTGKKSIGASSGSGSGSSTRSKKRQKVRDLEQLAGETYVDVELIHLDGCSVSNHVAPTVQTFTTFDIRTLPRTELQTLARHHGVRANTKNKFMIDELFAKLGTYMSSGKDDKKSAEETLSDAVDAVPTNDKSQRPAMESNWTLKKAKFMSSERSSTPRASSLSITINNTFSDSATEPSQLLDQMPSMKLKELRKYCEQYGLKYKKKQKKAEVAELLHNHLSFQAPTNEAPSTPRRSPRNFDKATENYFEDDPIAVADKSPVEKSAAISSQSSTSCTQLTVDMIVDMTRAELEYHCTQYRMKIPQSKDTMRKKLVSRCGLDMLEFLALKKDSLPTDEEISAASRKTLQNYSKKFNLKANRSTEDMRRQLLEHVTKRKSSLRKEEIRQSPEKVSKTDNLNGFIVEQMDISLPSRETVRQAKKLTIPPTTKKATKNSSQSTTQDAKQTFNHTPRTKGVPSITQEEEIAVPGTVKFAANSKRTMDKRKTASSKNSSRGRRKFSPPRSALTSATEKSSPKPVPKKTAAQMTKKKATVTPEISPAVGKKRKAAPKADDEGLSKKRRVDAKELSKMDTFKSRVSKANGKVAEQTAPSTSPSTPSTSTSKDPFRTPSHMTSPVATLTSPSSLRKRTVPSPGKVQFTETQPEEFEYPHLSMDQDTCCLCHDEAPFGSAQSLVCDSCNRRFHRQCVTLRHGMDLDVRDRRVPFVCFFCLTGSTRPSRRASCSHDPKIHRRLLRSMMDIAVVPVRPRKKDLGLMDDGMDVSFWSYLESVEKNLDSFKTMNEFKKALFATYNLAIRANGANSRIGIEAQRLKKWFSKIFVSLELPMDAELVDENEGEDLLI</sequence>
<dbReference type="InterPro" id="IPR001965">
    <property type="entry name" value="Znf_PHD"/>
</dbReference>
<reference evidence="7" key="1">
    <citation type="submission" date="2021-01" db="EMBL/GenBank/DDBJ databases">
        <authorList>
            <person name="Corre E."/>
            <person name="Pelletier E."/>
            <person name="Niang G."/>
            <person name="Scheremetjew M."/>
            <person name="Finn R."/>
            <person name="Kale V."/>
            <person name="Holt S."/>
            <person name="Cochrane G."/>
            <person name="Meng A."/>
            <person name="Brown T."/>
            <person name="Cohen L."/>
        </authorList>
    </citation>
    <scope>NUCLEOTIDE SEQUENCE</scope>
    <source>
        <strain evidence="7">WS</strain>
    </source>
</reference>
<organism evidence="7">
    <name type="scientific">Percolomonas cosmopolitus</name>
    <dbReference type="NCBI Taxonomy" id="63605"/>
    <lineage>
        <taxon>Eukaryota</taxon>
        <taxon>Discoba</taxon>
        <taxon>Heterolobosea</taxon>
        <taxon>Tetramitia</taxon>
        <taxon>Eutetramitia</taxon>
        <taxon>Percolomonadidae</taxon>
        <taxon>Percolomonas</taxon>
    </lineage>
</organism>
<dbReference type="EMBL" id="HBGD01001164">
    <property type="protein sequence ID" value="CAD9077696.1"/>
    <property type="molecule type" value="Transcribed_RNA"/>
</dbReference>
<dbReference type="Gene3D" id="3.30.40.10">
    <property type="entry name" value="Zinc/RING finger domain, C3HC4 (zinc finger)"/>
    <property type="match status" value="1"/>
</dbReference>
<feature type="compositionally biased region" description="Low complexity" evidence="5">
    <location>
        <begin position="97"/>
        <end position="108"/>
    </location>
</feature>
<keyword evidence="2 4" id="KW-0863">Zinc-finger</keyword>
<feature type="compositionally biased region" description="Polar residues" evidence="5">
    <location>
        <begin position="630"/>
        <end position="647"/>
    </location>
</feature>
<dbReference type="SUPFAM" id="SSF57903">
    <property type="entry name" value="FYVE/PHD zinc finger"/>
    <property type="match status" value="1"/>
</dbReference>
<evidence type="ECO:0000313" key="7">
    <source>
        <dbReference type="EMBL" id="CAD9077696.1"/>
    </source>
</evidence>
<feature type="region of interest" description="Disordered" evidence="5">
    <location>
        <begin position="87"/>
        <end position="226"/>
    </location>
</feature>
<feature type="compositionally biased region" description="Basic and acidic residues" evidence="5">
    <location>
        <begin position="132"/>
        <end position="157"/>
    </location>
</feature>
<name>A0A7S1KLW4_9EUKA</name>
<evidence type="ECO:0000256" key="5">
    <source>
        <dbReference type="SAM" id="MobiDB-lite"/>
    </source>
</evidence>
<feature type="compositionally biased region" description="Low complexity" evidence="5">
    <location>
        <begin position="7"/>
        <end position="16"/>
    </location>
</feature>
<gene>
    <name evidence="7" type="ORF">PCOS0759_LOCUS928</name>
</gene>
<proteinExistence type="predicted"/>
<dbReference type="SMART" id="SM00249">
    <property type="entry name" value="PHD"/>
    <property type="match status" value="1"/>
</dbReference>
<evidence type="ECO:0000256" key="4">
    <source>
        <dbReference type="PROSITE-ProRule" id="PRU00146"/>
    </source>
</evidence>
<dbReference type="CDD" id="cd15489">
    <property type="entry name" value="PHD_SF"/>
    <property type="match status" value="1"/>
</dbReference>
<dbReference type="GO" id="GO:0008270">
    <property type="term" value="F:zinc ion binding"/>
    <property type="evidence" value="ECO:0007669"/>
    <property type="project" value="UniProtKB-KW"/>
</dbReference>
<evidence type="ECO:0000256" key="3">
    <source>
        <dbReference type="ARBA" id="ARBA00022833"/>
    </source>
</evidence>
<dbReference type="InterPro" id="IPR013083">
    <property type="entry name" value="Znf_RING/FYVE/PHD"/>
</dbReference>